<dbReference type="GO" id="GO:0006071">
    <property type="term" value="P:glycerol metabolic process"/>
    <property type="evidence" value="ECO:0007669"/>
    <property type="project" value="UniProtKB-KW"/>
</dbReference>
<evidence type="ECO:0000256" key="9">
    <source>
        <dbReference type="ARBA" id="ARBA00023315"/>
    </source>
</evidence>
<evidence type="ECO:0000256" key="11">
    <source>
        <dbReference type="RuleBase" id="RU361241"/>
    </source>
</evidence>
<evidence type="ECO:0000256" key="4">
    <source>
        <dbReference type="ARBA" id="ARBA00013244"/>
    </source>
</evidence>
<dbReference type="NCBIfam" id="TIGR02946">
    <property type="entry name" value="acyl_WS_DGAT"/>
    <property type="match status" value="1"/>
</dbReference>
<evidence type="ECO:0000313" key="15">
    <source>
        <dbReference type="EMBL" id="TDC31826.1"/>
    </source>
</evidence>
<comment type="pathway">
    <text evidence="2">Lipid metabolism.</text>
</comment>
<protein>
    <recommendedName>
        <fullName evidence="4 11">Diacylglycerol O-acyltransferase</fullName>
        <ecNumber evidence="4 11">2.3.1.20</ecNumber>
    </recommendedName>
</protein>
<dbReference type="OrthoDB" id="9810950at2"/>
<keyword evidence="6 11" id="KW-0808">Transferase</keyword>
<evidence type="ECO:0000313" key="16">
    <source>
        <dbReference type="Proteomes" id="UP000295075"/>
    </source>
</evidence>
<evidence type="ECO:0000256" key="7">
    <source>
        <dbReference type="ARBA" id="ARBA00022798"/>
    </source>
</evidence>
<dbReference type="RefSeq" id="WP_132405097.1">
    <property type="nucleotide sequence ID" value="NZ_SMKA01000029.1"/>
</dbReference>
<keyword evidence="5 11" id="KW-0444">Lipid biosynthesis</keyword>
<evidence type="ECO:0000256" key="3">
    <source>
        <dbReference type="ARBA" id="ARBA00009587"/>
    </source>
</evidence>
<comment type="caution">
    <text evidence="15">The sequence shown here is derived from an EMBL/GenBank/DDBJ whole genome shotgun (WGS) entry which is preliminary data.</text>
</comment>
<gene>
    <name evidence="15" type="ORF">E1261_10010</name>
</gene>
<feature type="region of interest" description="Disordered" evidence="12">
    <location>
        <begin position="465"/>
        <end position="495"/>
    </location>
</feature>
<dbReference type="GO" id="GO:0071731">
    <property type="term" value="P:response to nitric oxide"/>
    <property type="evidence" value="ECO:0007669"/>
    <property type="project" value="TreeGrafter"/>
</dbReference>
<name>A0A4R4Q915_9ACTN</name>
<dbReference type="Pfam" id="PF06974">
    <property type="entry name" value="WS_DGAT_C"/>
    <property type="match status" value="1"/>
</dbReference>
<comment type="catalytic activity">
    <reaction evidence="10 11">
        <text>an acyl-CoA + a 1,2-diacyl-sn-glycerol = a triacyl-sn-glycerol + CoA</text>
        <dbReference type="Rhea" id="RHEA:10868"/>
        <dbReference type="ChEBI" id="CHEBI:17815"/>
        <dbReference type="ChEBI" id="CHEBI:57287"/>
        <dbReference type="ChEBI" id="CHEBI:58342"/>
        <dbReference type="ChEBI" id="CHEBI:64615"/>
        <dbReference type="EC" id="2.3.1.20"/>
    </reaction>
</comment>
<dbReference type="InterPro" id="IPR009721">
    <property type="entry name" value="O-acyltransferase_WSD1_C"/>
</dbReference>
<dbReference type="GO" id="GO:0005886">
    <property type="term" value="C:plasma membrane"/>
    <property type="evidence" value="ECO:0007669"/>
    <property type="project" value="TreeGrafter"/>
</dbReference>
<dbReference type="GO" id="GO:0051701">
    <property type="term" value="P:biological process involved in interaction with host"/>
    <property type="evidence" value="ECO:0007669"/>
    <property type="project" value="TreeGrafter"/>
</dbReference>
<dbReference type="Pfam" id="PF03007">
    <property type="entry name" value="WS_DGAT_cat"/>
    <property type="match status" value="1"/>
</dbReference>
<keyword evidence="9 11" id="KW-0012">Acyltransferase</keyword>
<dbReference type="GO" id="GO:0019432">
    <property type="term" value="P:triglyceride biosynthetic process"/>
    <property type="evidence" value="ECO:0007669"/>
    <property type="project" value="UniProtKB-UniPathway"/>
</dbReference>
<reference evidence="15 16" key="1">
    <citation type="submission" date="2019-03" db="EMBL/GenBank/DDBJ databases">
        <title>Draft genome sequences of novel Actinobacteria.</title>
        <authorList>
            <person name="Sahin N."/>
            <person name="Ay H."/>
            <person name="Saygin H."/>
        </authorList>
    </citation>
    <scope>NUCLEOTIDE SEQUENCE [LARGE SCALE GENOMIC DNA]</scope>
    <source>
        <strain evidence="15 16">JCM 30547</strain>
    </source>
</reference>
<evidence type="ECO:0000256" key="5">
    <source>
        <dbReference type="ARBA" id="ARBA00022516"/>
    </source>
</evidence>
<evidence type="ECO:0000256" key="1">
    <source>
        <dbReference type="ARBA" id="ARBA00004771"/>
    </source>
</evidence>
<dbReference type="SUPFAM" id="SSF52777">
    <property type="entry name" value="CoA-dependent acyltransferases"/>
    <property type="match status" value="1"/>
</dbReference>
<sequence>MPDRLSSLDLTFLKAESPATPMHVGTVDIFEPPVHGDDEFDYESLVALIRDRIAFVPRYRQRVQQVPGRFAGPVWVDDEDFDITFHVRRSALPRPGTHAQLLELVARIMSRRLDRARPLWEMYLVEGLQGDRFAIIAKSHQALVDGNSTVDIGQVVLDATAEPTETPVDTWQPEHPPSALELLAGVFADATRHPTAALELARAEMASLTGSTSVREVLGGVVGSLAARQHAQESSLHVKTSGQRRFTTVETNLEDYRTVRAMHGGTVNDVVLAVVAGAVRAWMMTRGEGVGPTRHVRAVVPVSIRDDDDEEPTSLGSRVIASAVTLPVGENSPVMRLHQISYQTKVHKDTGRAVSARSLVGIAGFAPTTLHALAARVATATVRPIDDVVITNVPGPQFPLYAQGAPMLASYPVVPLMPGQGLSVGVTSYDGKVFYGLNADRTAMPDLAVFAQCVTDALDELVDTTKGSRNRASRGRKKPRGGQTGKNDAAKKAGT</sequence>
<keyword evidence="8 11" id="KW-0443">Lipid metabolism</keyword>
<dbReference type="InterPro" id="IPR004255">
    <property type="entry name" value="O-acyltransferase_WSD1_N"/>
</dbReference>
<dbReference type="PANTHER" id="PTHR31650">
    <property type="entry name" value="O-ACYLTRANSFERASE (WSD1-LIKE) FAMILY PROTEIN"/>
    <property type="match status" value="1"/>
</dbReference>
<dbReference type="GO" id="GO:0001666">
    <property type="term" value="P:response to hypoxia"/>
    <property type="evidence" value="ECO:0007669"/>
    <property type="project" value="TreeGrafter"/>
</dbReference>
<proteinExistence type="inferred from homology"/>
<feature type="domain" description="O-acyltransferase WSD1 C-terminal" evidence="14">
    <location>
        <begin position="318"/>
        <end position="461"/>
    </location>
</feature>
<evidence type="ECO:0000256" key="6">
    <source>
        <dbReference type="ARBA" id="ARBA00022679"/>
    </source>
</evidence>
<evidence type="ECO:0000256" key="10">
    <source>
        <dbReference type="ARBA" id="ARBA00048109"/>
    </source>
</evidence>
<comment type="pathway">
    <text evidence="1 11">Glycerolipid metabolism; triacylglycerol biosynthesis.</text>
</comment>
<feature type="compositionally biased region" description="Basic residues" evidence="12">
    <location>
        <begin position="468"/>
        <end position="480"/>
    </location>
</feature>
<dbReference type="GO" id="GO:0004144">
    <property type="term" value="F:diacylglycerol O-acyltransferase activity"/>
    <property type="evidence" value="ECO:0007669"/>
    <property type="project" value="UniProtKB-EC"/>
</dbReference>
<keyword evidence="16" id="KW-1185">Reference proteome</keyword>
<comment type="similarity">
    <text evidence="3 11">Belongs to the long-chain O-acyltransferase family.</text>
</comment>
<dbReference type="EC" id="2.3.1.20" evidence="4 11"/>
<evidence type="ECO:0000256" key="12">
    <source>
        <dbReference type="SAM" id="MobiDB-lite"/>
    </source>
</evidence>
<dbReference type="InterPro" id="IPR014292">
    <property type="entry name" value="Acyl_transf_WS/DGAT"/>
</dbReference>
<evidence type="ECO:0000256" key="2">
    <source>
        <dbReference type="ARBA" id="ARBA00005189"/>
    </source>
</evidence>
<feature type="domain" description="O-acyltransferase WSD1-like N-terminal" evidence="13">
    <location>
        <begin position="5"/>
        <end position="271"/>
    </location>
</feature>
<dbReference type="Proteomes" id="UP000295075">
    <property type="component" value="Unassembled WGS sequence"/>
</dbReference>
<accession>A0A4R4Q915</accession>
<evidence type="ECO:0000256" key="8">
    <source>
        <dbReference type="ARBA" id="ARBA00023098"/>
    </source>
</evidence>
<evidence type="ECO:0000259" key="14">
    <source>
        <dbReference type="Pfam" id="PF06974"/>
    </source>
</evidence>
<dbReference type="InterPro" id="IPR045034">
    <property type="entry name" value="O-acyltransferase_WSD1-like"/>
</dbReference>
<dbReference type="UniPathway" id="UPA00282"/>
<evidence type="ECO:0000259" key="13">
    <source>
        <dbReference type="Pfam" id="PF03007"/>
    </source>
</evidence>
<dbReference type="AlphaFoldDB" id="A0A4R4Q915"/>
<dbReference type="EMBL" id="SMKA01000029">
    <property type="protein sequence ID" value="TDC31826.1"/>
    <property type="molecule type" value="Genomic_DNA"/>
</dbReference>
<organism evidence="15 16">
    <name type="scientific">Kribbella albertanoniae</name>
    <dbReference type="NCBI Taxonomy" id="1266829"/>
    <lineage>
        <taxon>Bacteria</taxon>
        <taxon>Bacillati</taxon>
        <taxon>Actinomycetota</taxon>
        <taxon>Actinomycetes</taxon>
        <taxon>Propionibacteriales</taxon>
        <taxon>Kribbellaceae</taxon>
        <taxon>Kribbella</taxon>
    </lineage>
</organism>
<dbReference type="PANTHER" id="PTHR31650:SF1">
    <property type="entry name" value="WAX ESTER SYNTHASE_DIACYLGLYCEROL ACYLTRANSFERASE 4-RELATED"/>
    <property type="match status" value="1"/>
</dbReference>
<keyword evidence="7 11" id="KW-0319">Glycerol metabolism</keyword>